<organism evidence="8 9">
    <name type="scientific">Cohnella nanjingensis</name>
    <dbReference type="NCBI Taxonomy" id="1387779"/>
    <lineage>
        <taxon>Bacteria</taxon>
        <taxon>Bacillati</taxon>
        <taxon>Bacillota</taxon>
        <taxon>Bacilli</taxon>
        <taxon>Bacillales</taxon>
        <taxon>Paenibacillaceae</taxon>
        <taxon>Cohnella</taxon>
    </lineage>
</organism>
<keyword evidence="3" id="KW-0804">Transcription</keyword>
<comment type="caution">
    <text evidence="8">The sequence shown here is derived from an EMBL/GenBank/DDBJ whole genome shotgun (WGS) entry which is preliminary data.</text>
</comment>
<keyword evidence="1" id="KW-0805">Transcription regulation</keyword>
<dbReference type="AlphaFoldDB" id="A0A7X0VET2"/>
<dbReference type="InterPro" id="IPR018060">
    <property type="entry name" value="HTH_AraC"/>
</dbReference>
<dbReference type="Gene3D" id="1.10.10.60">
    <property type="entry name" value="Homeodomain-like"/>
    <property type="match status" value="2"/>
</dbReference>
<keyword evidence="4" id="KW-0597">Phosphoprotein</keyword>
<dbReference type="PROSITE" id="PS00041">
    <property type="entry name" value="HTH_ARAC_FAMILY_1"/>
    <property type="match status" value="1"/>
</dbReference>
<keyword evidence="9" id="KW-1185">Reference proteome</keyword>
<reference evidence="8 9" key="1">
    <citation type="submission" date="2020-08" db="EMBL/GenBank/DDBJ databases">
        <title>Cohnella phylogeny.</title>
        <authorList>
            <person name="Dunlap C."/>
        </authorList>
    </citation>
    <scope>NUCLEOTIDE SEQUENCE [LARGE SCALE GENOMIC DNA]</scope>
    <source>
        <strain evidence="8 9">DSM 28246</strain>
    </source>
</reference>
<dbReference type="PANTHER" id="PTHR43280">
    <property type="entry name" value="ARAC-FAMILY TRANSCRIPTIONAL REGULATOR"/>
    <property type="match status" value="1"/>
</dbReference>
<keyword evidence="2" id="KW-0238">DNA-binding</keyword>
<dbReference type="InterPro" id="IPR018062">
    <property type="entry name" value="HTH_AraC-typ_CS"/>
</dbReference>
<dbReference type="SUPFAM" id="SSF52172">
    <property type="entry name" value="CheY-like"/>
    <property type="match status" value="1"/>
</dbReference>
<feature type="region of interest" description="Disordered" evidence="5">
    <location>
        <begin position="507"/>
        <end position="534"/>
    </location>
</feature>
<dbReference type="Gene3D" id="3.40.50.2300">
    <property type="match status" value="1"/>
</dbReference>
<dbReference type="Pfam" id="PF00072">
    <property type="entry name" value="Response_reg"/>
    <property type="match status" value="1"/>
</dbReference>
<name>A0A7X0VET2_9BACL</name>
<dbReference type="CDD" id="cd17536">
    <property type="entry name" value="REC_YesN-like"/>
    <property type="match status" value="1"/>
</dbReference>
<proteinExistence type="predicted"/>
<dbReference type="PRINTS" id="PR00032">
    <property type="entry name" value="HTHARAC"/>
</dbReference>
<evidence type="ECO:0000256" key="5">
    <source>
        <dbReference type="SAM" id="MobiDB-lite"/>
    </source>
</evidence>
<feature type="modified residue" description="4-aspartylphosphate" evidence="4">
    <location>
        <position position="55"/>
    </location>
</feature>
<dbReference type="InterPro" id="IPR020449">
    <property type="entry name" value="Tscrpt_reg_AraC-type_HTH"/>
</dbReference>
<dbReference type="PROSITE" id="PS01124">
    <property type="entry name" value="HTH_ARAC_FAMILY_2"/>
    <property type="match status" value="1"/>
</dbReference>
<evidence type="ECO:0000256" key="3">
    <source>
        <dbReference type="ARBA" id="ARBA00023163"/>
    </source>
</evidence>
<dbReference type="GO" id="GO:0000160">
    <property type="term" value="P:phosphorelay signal transduction system"/>
    <property type="evidence" value="ECO:0007669"/>
    <property type="project" value="InterPro"/>
</dbReference>
<dbReference type="PANTHER" id="PTHR43280:SF2">
    <property type="entry name" value="HTH-TYPE TRANSCRIPTIONAL REGULATOR EXSA"/>
    <property type="match status" value="1"/>
</dbReference>
<evidence type="ECO:0000259" key="6">
    <source>
        <dbReference type="PROSITE" id="PS01124"/>
    </source>
</evidence>
<dbReference type="RefSeq" id="WP_185142815.1">
    <property type="nucleotide sequence ID" value="NZ_JACJVP010000020.1"/>
</dbReference>
<dbReference type="GO" id="GO:0003700">
    <property type="term" value="F:DNA-binding transcription factor activity"/>
    <property type="evidence" value="ECO:0007669"/>
    <property type="project" value="InterPro"/>
</dbReference>
<dbReference type="Pfam" id="PF12833">
    <property type="entry name" value="HTH_18"/>
    <property type="match status" value="1"/>
</dbReference>
<feature type="domain" description="Response regulatory" evidence="7">
    <location>
        <begin position="3"/>
        <end position="120"/>
    </location>
</feature>
<accession>A0A7X0VET2</accession>
<evidence type="ECO:0000313" key="9">
    <source>
        <dbReference type="Proteomes" id="UP000547209"/>
    </source>
</evidence>
<dbReference type="PROSITE" id="PS50110">
    <property type="entry name" value="RESPONSE_REGULATORY"/>
    <property type="match status" value="1"/>
</dbReference>
<evidence type="ECO:0000259" key="7">
    <source>
        <dbReference type="PROSITE" id="PS50110"/>
    </source>
</evidence>
<evidence type="ECO:0000256" key="4">
    <source>
        <dbReference type="PROSITE-ProRule" id="PRU00169"/>
    </source>
</evidence>
<gene>
    <name evidence="8" type="ORF">H7C19_11645</name>
</gene>
<evidence type="ECO:0000256" key="2">
    <source>
        <dbReference type="ARBA" id="ARBA00023125"/>
    </source>
</evidence>
<protein>
    <submittedName>
        <fullName evidence="8">Response regulator</fullName>
    </submittedName>
</protein>
<evidence type="ECO:0000256" key="1">
    <source>
        <dbReference type="ARBA" id="ARBA00023015"/>
    </source>
</evidence>
<dbReference type="SMART" id="SM00342">
    <property type="entry name" value="HTH_ARAC"/>
    <property type="match status" value="1"/>
</dbReference>
<dbReference type="Proteomes" id="UP000547209">
    <property type="component" value="Unassembled WGS sequence"/>
</dbReference>
<feature type="compositionally biased region" description="Basic and acidic residues" evidence="5">
    <location>
        <begin position="507"/>
        <end position="523"/>
    </location>
</feature>
<feature type="domain" description="HTH araC/xylS-type" evidence="6">
    <location>
        <begin position="407"/>
        <end position="505"/>
    </location>
</feature>
<dbReference type="InterPro" id="IPR011006">
    <property type="entry name" value="CheY-like_superfamily"/>
</dbReference>
<dbReference type="InterPro" id="IPR001789">
    <property type="entry name" value="Sig_transdc_resp-reg_receiver"/>
</dbReference>
<dbReference type="SMART" id="SM00448">
    <property type="entry name" value="REC"/>
    <property type="match status" value="1"/>
</dbReference>
<dbReference type="GO" id="GO:0043565">
    <property type="term" value="F:sequence-specific DNA binding"/>
    <property type="evidence" value="ECO:0007669"/>
    <property type="project" value="InterPro"/>
</dbReference>
<dbReference type="EMBL" id="JACJVP010000020">
    <property type="protein sequence ID" value="MBB6671332.1"/>
    <property type="molecule type" value="Genomic_DNA"/>
</dbReference>
<dbReference type="SUPFAM" id="SSF46689">
    <property type="entry name" value="Homeodomain-like"/>
    <property type="match status" value="2"/>
</dbReference>
<dbReference type="InterPro" id="IPR009057">
    <property type="entry name" value="Homeodomain-like_sf"/>
</dbReference>
<sequence length="534" mass="59807">MLNVMIVDDEPVTRFGIKASVDWAQEDMQVVGDYANGAAALERLAAGPVDILITDIKMPVMDGLALTRHALQQYPRIKVVLVSSHNDFAFVREGLKLGVVDYILKHSLEPEELISILRKCKELIREDERLGVRLREAGHEERMRLRKRYEQELKRYLVKPEAAIAEHAYPSWLKGPFQAACVKLNRVRDLNETYGYLYKSILLDQLSEAFYARVPEGIALTTAENGLFLLLPGEADAPLSLARLREELAGEAELGVTLGWVTGDGLSAVPACFRESMTACERGFFEGEGLYVYAGDRSRAHGEQRLPDRVKGLTAGDEAFERQLALWQAEWANGGISPSELKENACRVLSMRFKMTVDPYALVESFERLFQAESLAELAQLLKEQMSELSGLGSRTLDAAAASHPIDIALAYIRANYLDAMTLQQVADAVHVSKNYFSILFKKTTGQNFIDYVIDLRINQAKALLTHTDLRVYEVAERSGFNDVKYFSKLFKKIAGCAPVDYREGRKLNQAEPVDDREGRKPTPVEPAQGEGRE</sequence>
<evidence type="ECO:0000313" key="8">
    <source>
        <dbReference type="EMBL" id="MBB6671332.1"/>
    </source>
</evidence>